<dbReference type="PANTHER" id="PTHR33490:SF6">
    <property type="entry name" value="SLL1049 PROTEIN"/>
    <property type="match status" value="1"/>
</dbReference>
<dbReference type="Proteomes" id="UP000472580">
    <property type="component" value="Unassembled WGS sequence"/>
</dbReference>
<sequence length="256" mass="28669">MKKYLYMLRADLFFSEPVTEHTFVLRALPVSDVTQEITRASLTCQPNARLSNGTDSQGNNISLGYIAEKHSTFSFCSTGEVQLNPQFRSREGAYPYYRYSTALTRLSGGLEDYYLTNQISGTPTEKAYHWMDLLSRDLRYEKGVTTTETNAAACWEIGAGVCQDFTHVMLSLLRADGIVCRYVAGLLKGEGATHAWAEYFDGECWIPIDPTHNRVCGNEYMKISHGLDFSCCALERGIFHGGAHQSMFSKCALTEI</sequence>
<feature type="domain" description="Transglutaminase-like" evidence="1">
    <location>
        <begin position="154"/>
        <end position="212"/>
    </location>
</feature>
<name>A0A6L6YFK1_9BURK</name>
<gene>
    <name evidence="2" type="ORF">E5987_04590</name>
</gene>
<dbReference type="InterPro" id="IPR038765">
    <property type="entry name" value="Papain-like_cys_pep_sf"/>
</dbReference>
<keyword evidence="3" id="KW-1185">Reference proteome</keyword>
<dbReference type="SUPFAM" id="SSF54001">
    <property type="entry name" value="Cysteine proteinases"/>
    <property type="match status" value="1"/>
</dbReference>
<dbReference type="Pfam" id="PF08379">
    <property type="entry name" value="Bact_transglu_N"/>
    <property type="match status" value="1"/>
</dbReference>
<proteinExistence type="predicted"/>
<organism evidence="2 3">
    <name type="scientific">Parasutterella muris</name>
    <dbReference type="NCBI Taxonomy" id="2565572"/>
    <lineage>
        <taxon>Bacteria</taxon>
        <taxon>Pseudomonadati</taxon>
        <taxon>Pseudomonadota</taxon>
        <taxon>Betaproteobacteria</taxon>
        <taxon>Burkholderiales</taxon>
        <taxon>Sutterellaceae</taxon>
        <taxon>Parasutterella</taxon>
    </lineage>
</organism>
<dbReference type="EMBL" id="WSRP01000011">
    <property type="protein sequence ID" value="MVX56485.1"/>
    <property type="molecule type" value="Genomic_DNA"/>
</dbReference>
<accession>A0A6L6YFK1</accession>
<dbReference type="InterPro" id="IPR013589">
    <property type="entry name" value="Bac_transglu_N"/>
</dbReference>
<evidence type="ECO:0000313" key="2">
    <source>
        <dbReference type="EMBL" id="MVX56485.1"/>
    </source>
</evidence>
<dbReference type="SMART" id="SM00460">
    <property type="entry name" value="TGc"/>
    <property type="match status" value="1"/>
</dbReference>
<reference evidence="2 3" key="1">
    <citation type="submission" date="2019-12" db="EMBL/GenBank/DDBJ databases">
        <title>Microbes associate with the intestines of laboratory mice.</title>
        <authorList>
            <person name="Navarre W."/>
            <person name="Wong E."/>
        </authorList>
    </citation>
    <scope>NUCLEOTIDE SEQUENCE [LARGE SCALE GENOMIC DNA]</scope>
    <source>
        <strain evidence="2 3">NM82_D38</strain>
    </source>
</reference>
<evidence type="ECO:0000313" key="3">
    <source>
        <dbReference type="Proteomes" id="UP000472580"/>
    </source>
</evidence>
<dbReference type="InterPro" id="IPR002931">
    <property type="entry name" value="Transglutaminase-like"/>
</dbReference>
<dbReference type="Gene3D" id="3.10.620.30">
    <property type="match status" value="1"/>
</dbReference>
<dbReference type="AlphaFoldDB" id="A0A6L6YFK1"/>
<dbReference type="Pfam" id="PF01841">
    <property type="entry name" value="Transglut_core"/>
    <property type="match status" value="1"/>
</dbReference>
<dbReference type="RefSeq" id="WP_160334920.1">
    <property type="nucleotide sequence ID" value="NZ_WSRP01000011.1"/>
</dbReference>
<dbReference type="PANTHER" id="PTHR33490">
    <property type="entry name" value="BLR5614 PROTEIN-RELATED"/>
    <property type="match status" value="1"/>
</dbReference>
<dbReference type="OrthoDB" id="5438043at2"/>
<protein>
    <submittedName>
        <fullName evidence="2">Transglutaminase</fullName>
    </submittedName>
</protein>
<evidence type="ECO:0000259" key="1">
    <source>
        <dbReference type="SMART" id="SM00460"/>
    </source>
</evidence>
<comment type="caution">
    <text evidence="2">The sequence shown here is derived from an EMBL/GenBank/DDBJ whole genome shotgun (WGS) entry which is preliminary data.</text>
</comment>